<proteinExistence type="predicted"/>
<accession>A0A4Q0I3M9</accession>
<dbReference type="Pfam" id="PF20074">
    <property type="entry name" value="DUF6470"/>
    <property type="match status" value="1"/>
</dbReference>
<dbReference type="OrthoDB" id="2112831at2"/>
<dbReference type="RefSeq" id="WP_069195560.1">
    <property type="nucleotide sequence ID" value="NZ_RLII01000012.1"/>
</dbReference>
<gene>
    <name evidence="1" type="ORF">EFD62_10260</name>
</gene>
<dbReference type="AlphaFoldDB" id="A0A4Q0I3M9"/>
<name>A0A4Q0I3M9_9FIRM</name>
<keyword evidence="2" id="KW-1185">Reference proteome</keyword>
<dbReference type="Proteomes" id="UP000289166">
    <property type="component" value="Unassembled WGS sequence"/>
</dbReference>
<protein>
    <submittedName>
        <fullName evidence="1">Uncharacterized protein</fullName>
    </submittedName>
</protein>
<organism evidence="1 2">
    <name type="scientific">Acetivibrio mesophilus</name>
    <dbReference type="NCBI Taxonomy" id="2487273"/>
    <lineage>
        <taxon>Bacteria</taxon>
        <taxon>Bacillati</taxon>
        <taxon>Bacillota</taxon>
        <taxon>Clostridia</taxon>
        <taxon>Eubacteriales</taxon>
        <taxon>Oscillospiraceae</taxon>
        <taxon>Acetivibrio</taxon>
    </lineage>
</organism>
<evidence type="ECO:0000313" key="1">
    <source>
        <dbReference type="EMBL" id="RXE58838.1"/>
    </source>
</evidence>
<dbReference type="EMBL" id="RLII01000012">
    <property type="protein sequence ID" value="RXE58838.1"/>
    <property type="molecule type" value="Genomic_DNA"/>
</dbReference>
<sequence>MGLIISQTYAKIGIDRIYSRLDIESRDAQLNLHQNHAKVNIEAEFPKVQIDQYEAFASAGLKNHLDLRREISQRGHRHALEHIGKVADDGDAMAAIENGGNLIPEIAKRDSYTVREFDIDAIPKASPEVTVTGELEIDFEKNYWTVIHNGVESTFVPARFNLNYTPENIKIFLSQYASIKFDYVENKINTYV</sequence>
<evidence type="ECO:0000313" key="2">
    <source>
        <dbReference type="Proteomes" id="UP000289166"/>
    </source>
</evidence>
<dbReference type="InterPro" id="IPR045527">
    <property type="entry name" value="DUF6470"/>
</dbReference>
<reference evidence="2" key="1">
    <citation type="submission" date="2018-11" db="EMBL/GenBank/DDBJ databases">
        <title>Genome sequencing of a novel mesophilic and cellulolytic organism within the genus Hungateiclostridium.</title>
        <authorList>
            <person name="Rettenmaier R."/>
            <person name="Liebl W."/>
            <person name="Zverlov V."/>
        </authorList>
    </citation>
    <scope>NUCLEOTIDE SEQUENCE [LARGE SCALE GENOMIC DNA]</scope>
    <source>
        <strain evidence="2">N2K1</strain>
    </source>
</reference>
<comment type="caution">
    <text evidence="1">The sequence shown here is derived from an EMBL/GenBank/DDBJ whole genome shotgun (WGS) entry which is preliminary data.</text>
</comment>